<feature type="transmembrane region" description="Helical" evidence="1">
    <location>
        <begin position="49"/>
        <end position="66"/>
    </location>
</feature>
<dbReference type="InterPro" id="IPR025698">
    <property type="entry name" value="2TM_dom"/>
</dbReference>
<evidence type="ECO:0000259" key="2">
    <source>
        <dbReference type="Pfam" id="PF13239"/>
    </source>
</evidence>
<keyword evidence="1" id="KW-1133">Transmembrane helix</keyword>
<evidence type="ECO:0000313" key="4">
    <source>
        <dbReference type="Proteomes" id="UP001589607"/>
    </source>
</evidence>
<evidence type="ECO:0000313" key="3">
    <source>
        <dbReference type="EMBL" id="MFB9097998.1"/>
    </source>
</evidence>
<accession>A0ABV5GRM3</accession>
<name>A0ABV5GRM3_9FLAO</name>
<dbReference type="EMBL" id="JBHMEY010000067">
    <property type="protein sequence ID" value="MFB9097998.1"/>
    <property type="molecule type" value="Genomic_DNA"/>
</dbReference>
<sequence length="130" mass="15384">MGRKKDKTINGRRKTKRKTTIQMIMEKGTLEDEIKYQEALKRVKKIKGFYTHLMVYVVINGMIVIANIQNLGEAESYFQFKNFTTAFFWGIGLLAHGLSVFLPTMFLGQDWENRKIRELMEKEKETKNWQ</sequence>
<dbReference type="Pfam" id="PF13239">
    <property type="entry name" value="2TM"/>
    <property type="match status" value="1"/>
</dbReference>
<keyword evidence="1" id="KW-0812">Transmembrane</keyword>
<keyword evidence="1" id="KW-0472">Membrane</keyword>
<evidence type="ECO:0000256" key="1">
    <source>
        <dbReference type="SAM" id="Phobius"/>
    </source>
</evidence>
<protein>
    <submittedName>
        <fullName evidence="3">2TM domain-containing protein</fullName>
    </submittedName>
</protein>
<proteinExistence type="predicted"/>
<keyword evidence="4" id="KW-1185">Reference proteome</keyword>
<comment type="caution">
    <text evidence="3">The sequence shown here is derived from an EMBL/GenBank/DDBJ whole genome shotgun (WGS) entry which is preliminary data.</text>
</comment>
<reference evidence="3 4" key="1">
    <citation type="submission" date="2024-09" db="EMBL/GenBank/DDBJ databases">
        <authorList>
            <person name="Sun Q."/>
            <person name="Mori K."/>
        </authorList>
    </citation>
    <scope>NUCLEOTIDE SEQUENCE [LARGE SCALE GENOMIC DNA]</scope>
    <source>
        <strain evidence="3 4">CECT 7955</strain>
    </source>
</reference>
<gene>
    <name evidence="3" type="ORF">ACFFVF_15885</name>
</gene>
<feature type="domain" description="2TM" evidence="2">
    <location>
        <begin position="37"/>
        <end position="121"/>
    </location>
</feature>
<dbReference type="RefSeq" id="WP_319800383.1">
    <property type="nucleotide sequence ID" value="NZ_CBCSGE010000003.1"/>
</dbReference>
<organism evidence="3 4">
    <name type="scientific">Flavobacterium jumunjinense</name>
    <dbReference type="NCBI Taxonomy" id="998845"/>
    <lineage>
        <taxon>Bacteria</taxon>
        <taxon>Pseudomonadati</taxon>
        <taxon>Bacteroidota</taxon>
        <taxon>Flavobacteriia</taxon>
        <taxon>Flavobacteriales</taxon>
        <taxon>Flavobacteriaceae</taxon>
        <taxon>Flavobacterium</taxon>
    </lineage>
</organism>
<dbReference type="Proteomes" id="UP001589607">
    <property type="component" value="Unassembled WGS sequence"/>
</dbReference>
<feature type="transmembrane region" description="Helical" evidence="1">
    <location>
        <begin position="86"/>
        <end position="107"/>
    </location>
</feature>